<organism evidence="2 3">
    <name type="scientific">Ilyobacter polytropus (strain ATCC 51220 / DSM 2926 / LMG 16218 / CuHBu1)</name>
    <dbReference type="NCBI Taxonomy" id="572544"/>
    <lineage>
        <taxon>Bacteria</taxon>
        <taxon>Fusobacteriati</taxon>
        <taxon>Fusobacteriota</taxon>
        <taxon>Fusobacteriia</taxon>
        <taxon>Fusobacteriales</taxon>
        <taxon>Fusobacteriaceae</taxon>
        <taxon>Ilyobacter</taxon>
    </lineage>
</organism>
<keyword evidence="3" id="KW-1185">Reference proteome</keyword>
<dbReference type="STRING" id="572544.Ilyop_1448"/>
<dbReference type="RefSeq" id="WP_013387895.1">
    <property type="nucleotide sequence ID" value="NC_014632.1"/>
</dbReference>
<proteinExistence type="predicted"/>
<reference evidence="2 3" key="1">
    <citation type="journal article" date="2010" name="Stand. Genomic Sci.">
        <title>Complete genome sequence of Ilyobacter polytropus type strain (CuHbu1).</title>
        <authorList>
            <person name="Sikorski J."/>
            <person name="Chertkov O."/>
            <person name="Lapidus A."/>
            <person name="Nolan M."/>
            <person name="Lucas S."/>
            <person name="Del Rio T.G."/>
            <person name="Tice H."/>
            <person name="Cheng J.F."/>
            <person name="Tapia R."/>
            <person name="Han C."/>
            <person name="Goodwin L."/>
            <person name="Pitluck S."/>
            <person name="Liolios K."/>
            <person name="Ivanova N."/>
            <person name="Mavromatis K."/>
            <person name="Mikhailova N."/>
            <person name="Pati A."/>
            <person name="Chen A."/>
            <person name="Palaniappan K."/>
            <person name="Land M."/>
            <person name="Hauser L."/>
            <person name="Chang Y.J."/>
            <person name="Jeffries C.D."/>
            <person name="Brambilla E."/>
            <person name="Yasawong M."/>
            <person name="Rohde M."/>
            <person name="Pukall R."/>
            <person name="Spring S."/>
            <person name="Goker M."/>
            <person name="Woyke T."/>
            <person name="Bristow J."/>
            <person name="Eisen J.A."/>
            <person name="Markowitz V."/>
            <person name="Hugenholtz P."/>
            <person name="Kyrpides N.C."/>
            <person name="Klenk H.P."/>
        </authorList>
    </citation>
    <scope>NUCLEOTIDE SEQUENCE [LARGE SCALE GENOMIC DNA]</scope>
    <source>
        <strain evidence="3">ATCC 51220 / DSM 2926 / LMG 16218 / CuHBu1</strain>
    </source>
</reference>
<name>E3HAP1_ILYPC</name>
<feature type="signal peptide" evidence="1">
    <location>
        <begin position="1"/>
        <end position="21"/>
    </location>
</feature>
<dbReference type="PROSITE" id="PS51257">
    <property type="entry name" value="PROKAR_LIPOPROTEIN"/>
    <property type="match status" value="1"/>
</dbReference>
<evidence type="ECO:0000313" key="3">
    <source>
        <dbReference type="Proteomes" id="UP000006875"/>
    </source>
</evidence>
<dbReference type="EMBL" id="CP002281">
    <property type="protein sequence ID" value="ADO83228.1"/>
    <property type="molecule type" value="Genomic_DNA"/>
</dbReference>
<evidence type="ECO:0008006" key="4">
    <source>
        <dbReference type="Google" id="ProtNLM"/>
    </source>
</evidence>
<protein>
    <recommendedName>
        <fullName evidence="4">Lipoprotein</fullName>
    </recommendedName>
</protein>
<gene>
    <name evidence="2" type="ordered locus">Ilyop_1448</name>
</gene>
<dbReference type="KEGG" id="ipo:Ilyop_1448"/>
<feature type="chain" id="PRO_5003170811" description="Lipoprotein" evidence="1">
    <location>
        <begin position="22"/>
        <end position="136"/>
    </location>
</feature>
<dbReference type="OrthoDB" id="88018at2"/>
<dbReference type="AlphaFoldDB" id="E3HAP1"/>
<evidence type="ECO:0000313" key="2">
    <source>
        <dbReference type="EMBL" id="ADO83228.1"/>
    </source>
</evidence>
<dbReference type="HOGENOM" id="CLU_1872643_0_0_0"/>
<sequence>MKKIFKLLVVMLLVFTGCSKTQIVDDFRIVDSYRKDYNLFRVNYGSTLKNVKLQGVPVESGSSYYVEPGDYILTYEYAPKVSFNMTVNYNNKTNNKNRDKRYIDDKEKELIAVYEDTEMTLDEKNIEVFIEGTTGN</sequence>
<accession>E3HAP1</accession>
<keyword evidence="1" id="KW-0732">Signal</keyword>
<evidence type="ECO:0000256" key="1">
    <source>
        <dbReference type="SAM" id="SignalP"/>
    </source>
</evidence>
<dbReference type="Proteomes" id="UP000006875">
    <property type="component" value="Chromosome"/>
</dbReference>